<reference evidence="1" key="1">
    <citation type="submission" date="2023-08" db="EMBL/GenBank/DDBJ databases">
        <title>A de novo genome assembly of Solanum verrucosum Schlechtendal, a Mexican diploid species geographically isolated from the other diploid A-genome species in potato relatives.</title>
        <authorList>
            <person name="Hosaka K."/>
        </authorList>
    </citation>
    <scope>NUCLEOTIDE SEQUENCE</scope>
    <source>
        <tissue evidence="1">Young leaves</tissue>
    </source>
</reference>
<evidence type="ECO:0000313" key="2">
    <source>
        <dbReference type="Proteomes" id="UP001234989"/>
    </source>
</evidence>
<proteinExistence type="predicted"/>
<dbReference type="Pfam" id="PF14223">
    <property type="entry name" value="Retrotran_gag_2"/>
    <property type="match status" value="1"/>
</dbReference>
<dbReference type="PANTHER" id="PTHR34676:SF8">
    <property type="entry name" value="TRANSMEMBRANE PROTEIN"/>
    <property type="match status" value="1"/>
</dbReference>
<sequence>MASPLNQQRSQSSTRPPLLDGQFYRYWKIRMRDYLMAEDIEVWNVICKGHYVPTMEVKDGEVTRVISKTRQQYSDSDRPLVQKNHKAMKLLKCGLSVNEYDLISSCESAKEIWDLLRITYEGSEAIRKSKLDLFIT</sequence>
<evidence type="ECO:0008006" key="3">
    <source>
        <dbReference type="Google" id="ProtNLM"/>
    </source>
</evidence>
<dbReference type="Proteomes" id="UP001234989">
    <property type="component" value="Chromosome 4"/>
</dbReference>
<accession>A0AAF0QLQ5</accession>
<dbReference type="PANTHER" id="PTHR34676">
    <property type="entry name" value="DUF4219 DOMAIN-CONTAINING PROTEIN-RELATED"/>
    <property type="match status" value="1"/>
</dbReference>
<organism evidence="1 2">
    <name type="scientific">Solanum verrucosum</name>
    <dbReference type="NCBI Taxonomy" id="315347"/>
    <lineage>
        <taxon>Eukaryota</taxon>
        <taxon>Viridiplantae</taxon>
        <taxon>Streptophyta</taxon>
        <taxon>Embryophyta</taxon>
        <taxon>Tracheophyta</taxon>
        <taxon>Spermatophyta</taxon>
        <taxon>Magnoliopsida</taxon>
        <taxon>eudicotyledons</taxon>
        <taxon>Gunneridae</taxon>
        <taxon>Pentapetalae</taxon>
        <taxon>asterids</taxon>
        <taxon>lamiids</taxon>
        <taxon>Solanales</taxon>
        <taxon>Solanaceae</taxon>
        <taxon>Solanoideae</taxon>
        <taxon>Solaneae</taxon>
        <taxon>Solanum</taxon>
    </lineage>
</organism>
<name>A0AAF0QLQ5_SOLVR</name>
<dbReference type="EMBL" id="CP133615">
    <property type="protein sequence ID" value="WMV23535.1"/>
    <property type="molecule type" value="Genomic_DNA"/>
</dbReference>
<keyword evidence="2" id="KW-1185">Reference proteome</keyword>
<protein>
    <recommendedName>
        <fullName evidence="3">DUF4219 domain-containing protein</fullName>
    </recommendedName>
</protein>
<gene>
    <name evidence="1" type="ORF">MTR67_016920</name>
</gene>
<evidence type="ECO:0000313" key="1">
    <source>
        <dbReference type="EMBL" id="WMV23535.1"/>
    </source>
</evidence>
<dbReference type="AlphaFoldDB" id="A0AAF0QLQ5"/>